<dbReference type="SUPFAM" id="SSF54197">
    <property type="entry name" value="HIT-like"/>
    <property type="match status" value="1"/>
</dbReference>
<evidence type="ECO:0000313" key="6">
    <source>
        <dbReference type="Proteomes" id="UP000264141"/>
    </source>
</evidence>
<evidence type="ECO:0000256" key="3">
    <source>
        <dbReference type="PROSITE-ProRule" id="PRU00464"/>
    </source>
</evidence>
<dbReference type="InterPro" id="IPR011146">
    <property type="entry name" value="HIT-like"/>
</dbReference>
<dbReference type="PANTHER" id="PTHR46648">
    <property type="entry name" value="HIT FAMILY PROTEIN 1"/>
    <property type="match status" value="1"/>
</dbReference>
<gene>
    <name evidence="5" type="ORF">DEQ80_04630</name>
</gene>
<dbReference type="OrthoDB" id="9784774at2"/>
<dbReference type="GO" id="GO:0003824">
    <property type="term" value="F:catalytic activity"/>
    <property type="evidence" value="ECO:0007669"/>
    <property type="project" value="InterPro"/>
</dbReference>
<dbReference type="Proteomes" id="UP000264141">
    <property type="component" value="Unassembled WGS sequence"/>
</dbReference>
<comment type="caution">
    <text evidence="5">The sequence shown here is derived from an EMBL/GenBank/DDBJ whole genome shotgun (WGS) entry which is preliminary data.</text>
</comment>
<proteinExistence type="predicted"/>
<evidence type="ECO:0000256" key="2">
    <source>
        <dbReference type="PIRSR" id="PIRSR601310-3"/>
    </source>
</evidence>
<feature type="short sequence motif" description="Histidine triad motif" evidence="2 3">
    <location>
        <begin position="97"/>
        <end position="101"/>
    </location>
</feature>
<feature type="active site" description="Tele-AMP-histidine intermediate" evidence="1">
    <location>
        <position position="99"/>
    </location>
</feature>
<dbReference type="PROSITE" id="PS51084">
    <property type="entry name" value="HIT_2"/>
    <property type="match status" value="1"/>
</dbReference>
<dbReference type="STRING" id="229919.GCA_001050195_02891"/>
<name>A0A3D1JFA1_9CHLR</name>
<protein>
    <submittedName>
        <fullName evidence="5">HIT family protein</fullName>
    </submittedName>
</protein>
<sequence length="142" mass="15533">MRCVFCDILSQRAPASVVVEEERCVAFLDIRPVNPGHTLVIPRRHAANLAELDPLDGAAMFQTARRLALALRVSGLRCEGVNFYLADGEAAGQEVFHVHLHVIPRYAGDGFRLRFGPGYGQAPLRSELDDLAGQIRAVMLPG</sequence>
<accession>A0A3D1JFA1</accession>
<dbReference type="PRINTS" id="PR00332">
    <property type="entry name" value="HISTRIAD"/>
</dbReference>
<dbReference type="Pfam" id="PF01230">
    <property type="entry name" value="HIT"/>
    <property type="match status" value="1"/>
</dbReference>
<dbReference type="CDD" id="cd01277">
    <property type="entry name" value="HINT_subgroup"/>
    <property type="match status" value="1"/>
</dbReference>
<dbReference type="GO" id="GO:0009117">
    <property type="term" value="P:nucleotide metabolic process"/>
    <property type="evidence" value="ECO:0007669"/>
    <property type="project" value="TreeGrafter"/>
</dbReference>
<dbReference type="InterPro" id="IPR039384">
    <property type="entry name" value="HINT"/>
</dbReference>
<dbReference type="RefSeq" id="WP_062195423.1">
    <property type="nucleotide sequence ID" value="NZ_DF967965.1"/>
</dbReference>
<dbReference type="AlphaFoldDB" id="A0A3D1JFA1"/>
<feature type="domain" description="HIT" evidence="4">
    <location>
        <begin position="4"/>
        <end position="112"/>
    </location>
</feature>
<evidence type="ECO:0000256" key="1">
    <source>
        <dbReference type="PIRSR" id="PIRSR601310-1"/>
    </source>
</evidence>
<dbReference type="EMBL" id="DPBP01000020">
    <property type="protein sequence ID" value="HCE17124.1"/>
    <property type="molecule type" value="Genomic_DNA"/>
</dbReference>
<reference evidence="5 6" key="1">
    <citation type="journal article" date="2018" name="Nat. Biotechnol.">
        <title>A standardized bacterial taxonomy based on genome phylogeny substantially revises the tree of life.</title>
        <authorList>
            <person name="Parks D.H."/>
            <person name="Chuvochina M."/>
            <person name="Waite D.W."/>
            <person name="Rinke C."/>
            <person name="Skarshewski A."/>
            <person name="Chaumeil P.A."/>
            <person name="Hugenholtz P."/>
        </authorList>
    </citation>
    <scope>NUCLEOTIDE SEQUENCE [LARGE SCALE GENOMIC DNA]</scope>
    <source>
        <strain evidence="5">UBA8781</strain>
    </source>
</reference>
<dbReference type="InterPro" id="IPR001310">
    <property type="entry name" value="Histidine_triad_HIT"/>
</dbReference>
<dbReference type="InterPro" id="IPR019808">
    <property type="entry name" value="Histidine_triad_CS"/>
</dbReference>
<organism evidence="5 6">
    <name type="scientific">Anaerolinea thermolimosa</name>
    <dbReference type="NCBI Taxonomy" id="229919"/>
    <lineage>
        <taxon>Bacteria</taxon>
        <taxon>Bacillati</taxon>
        <taxon>Chloroflexota</taxon>
        <taxon>Anaerolineae</taxon>
        <taxon>Anaerolineales</taxon>
        <taxon>Anaerolineaceae</taxon>
        <taxon>Anaerolinea</taxon>
    </lineage>
</organism>
<evidence type="ECO:0000313" key="5">
    <source>
        <dbReference type="EMBL" id="HCE17124.1"/>
    </source>
</evidence>
<dbReference type="InterPro" id="IPR036265">
    <property type="entry name" value="HIT-like_sf"/>
</dbReference>
<dbReference type="PROSITE" id="PS00892">
    <property type="entry name" value="HIT_1"/>
    <property type="match status" value="1"/>
</dbReference>
<dbReference type="Gene3D" id="3.30.428.10">
    <property type="entry name" value="HIT-like"/>
    <property type="match status" value="1"/>
</dbReference>
<evidence type="ECO:0000259" key="4">
    <source>
        <dbReference type="PROSITE" id="PS51084"/>
    </source>
</evidence>
<dbReference type="PANTHER" id="PTHR46648:SF1">
    <property type="entry name" value="ADENOSINE 5'-MONOPHOSPHORAMIDASE HNT1"/>
    <property type="match status" value="1"/>
</dbReference>